<name>A0AAQ3UR63_PASNO</name>
<evidence type="ECO:0000256" key="1">
    <source>
        <dbReference type="ARBA" id="ARBA00022614"/>
    </source>
</evidence>
<proteinExistence type="predicted"/>
<evidence type="ECO:0000256" key="2">
    <source>
        <dbReference type="ARBA" id="ARBA00022737"/>
    </source>
</evidence>
<feature type="signal peptide" evidence="3">
    <location>
        <begin position="1"/>
        <end position="25"/>
    </location>
</feature>
<keyword evidence="6" id="KW-1185">Reference proteome</keyword>
<dbReference type="AlphaFoldDB" id="A0AAQ3UR63"/>
<feature type="domain" description="Leucine-rich repeat-containing N-terminal plant-type" evidence="4">
    <location>
        <begin position="36"/>
        <end position="58"/>
    </location>
</feature>
<organism evidence="5 6">
    <name type="scientific">Paspalum notatum var. saurae</name>
    <dbReference type="NCBI Taxonomy" id="547442"/>
    <lineage>
        <taxon>Eukaryota</taxon>
        <taxon>Viridiplantae</taxon>
        <taxon>Streptophyta</taxon>
        <taxon>Embryophyta</taxon>
        <taxon>Tracheophyta</taxon>
        <taxon>Spermatophyta</taxon>
        <taxon>Magnoliopsida</taxon>
        <taxon>Liliopsida</taxon>
        <taxon>Poales</taxon>
        <taxon>Poaceae</taxon>
        <taxon>PACMAD clade</taxon>
        <taxon>Panicoideae</taxon>
        <taxon>Andropogonodae</taxon>
        <taxon>Paspaleae</taxon>
        <taxon>Paspalinae</taxon>
        <taxon>Paspalum</taxon>
    </lineage>
</organism>
<dbReference type="Proteomes" id="UP001341281">
    <property type="component" value="Chromosome 09"/>
</dbReference>
<dbReference type="Pfam" id="PF08263">
    <property type="entry name" value="LRRNT_2"/>
    <property type="match status" value="1"/>
</dbReference>
<feature type="chain" id="PRO_5042961827" description="Leucine-rich repeat-containing N-terminal plant-type domain-containing protein" evidence="3">
    <location>
        <begin position="26"/>
        <end position="59"/>
    </location>
</feature>
<keyword evidence="2" id="KW-0677">Repeat</keyword>
<reference evidence="5 6" key="1">
    <citation type="submission" date="2024-02" db="EMBL/GenBank/DDBJ databases">
        <title>High-quality chromosome-scale genome assembly of Pensacola bahiagrass (Paspalum notatum Flugge var. saurae).</title>
        <authorList>
            <person name="Vega J.M."/>
            <person name="Podio M."/>
            <person name="Orjuela J."/>
            <person name="Siena L.A."/>
            <person name="Pessino S.C."/>
            <person name="Combes M.C."/>
            <person name="Mariac C."/>
            <person name="Albertini E."/>
            <person name="Pupilli F."/>
            <person name="Ortiz J.P.A."/>
            <person name="Leblanc O."/>
        </authorList>
    </citation>
    <scope>NUCLEOTIDE SEQUENCE [LARGE SCALE GENOMIC DNA]</scope>
    <source>
        <strain evidence="5">R1</strain>
        <tissue evidence="5">Leaf</tissue>
    </source>
</reference>
<evidence type="ECO:0000313" key="5">
    <source>
        <dbReference type="EMBL" id="WVZ94852.1"/>
    </source>
</evidence>
<sequence length="59" mass="5817">MAAASCSSGVLALLAIISLPALVQGIASLNSTDDQANDVAALQAFKSQLSDPLGVLTSS</sequence>
<keyword evidence="1" id="KW-0433">Leucine-rich repeat</keyword>
<evidence type="ECO:0000259" key="4">
    <source>
        <dbReference type="Pfam" id="PF08263"/>
    </source>
</evidence>
<evidence type="ECO:0000313" key="6">
    <source>
        <dbReference type="Proteomes" id="UP001341281"/>
    </source>
</evidence>
<evidence type="ECO:0000256" key="3">
    <source>
        <dbReference type="SAM" id="SignalP"/>
    </source>
</evidence>
<keyword evidence="3" id="KW-0732">Signal</keyword>
<accession>A0AAQ3UR63</accession>
<dbReference type="EMBL" id="CP144753">
    <property type="protein sequence ID" value="WVZ94852.1"/>
    <property type="molecule type" value="Genomic_DNA"/>
</dbReference>
<protein>
    <recommendedName>
        <fullName evidence="4">Leucine-rich repeat-containing N-terminal plant-type domain-containing protein</fullName>
    </recommendedName>
</protein>
<gene>
    <name evidence="5" type="ORF">U9M48_040689</name>
</gene>
<dbReference type="InterPro" id="IPR013210">
    <property type="entry name" value="LRR_N_plant-typ"/>
</dbReference>